<feature type="region of interest" description="Disordered" evidence="3">
    <location>
        <begin position="902"/>
        <end position="921"/>
    </location>
</feature>
<dbReference type="GO" id="GO:0005737">
    <property type="term" value="C:cytoplasm"/>
    <property type="evidence" value="ECO:0007669"/>
    <property type="project" value="TreeGrafter"/>
</dbReference>
<dbReference type="InterPro" id="IPR011989">
    <property type="entry name" value="ARM-like"/>
</dbReference>
<feature type="compositionally biased region" description="Basic and acidic residues" evidence="3">
    <location>
        <begin position="1555"/>
        <end position="1567"/>
    </location>
</feature>
<dbReference type="InterPro" id="IPR001313">
    <property type="entry name" value="Pumilio_RNA-bd_rpt"/>
</dbReference>
<dbReference type="PROSITE" id="PS50303">
    <property type="entry name" value="PUM_HD"/>
    <property type="match status" value="1"/>
</dbReference>
<feature type="compositionally biased region" description="Polar residues" evidence="3">
    <location>
        <begin position="1456"/>
        <end position="1474"/>
    </location>
</feature>
<dbReference type="WBParaSite" id="TREG1_74410.3">
    <property type="protein sequence ID" value="TREG1_74410.3"/>
    <property type="gene ID" value="TREG1_74410"/>
</dbReference>
<dbReference type="InterPro" id="IPR033712">
    <property type="entry name" value="Pumilio_RNA-bd"/>
</dbReference>
<dbReference type="PANTHER" id="PTHR12537">
    <property type="entry name" value="RNA BINDING PROTEIN PUMILIO-RELATED"/>
    <property type="match status" value="1"/>
</dbReference>
<feature type="region of interest" description="Disordered" evidence="3">
    <location>
        <begin position="1255"/>
        <end position="1305"/>
    </location>
</feature>
<feature type="repeat" description="Pumilio" evidence="2">
    <location>
        <begin position="1175"/>
        <end position="1210"/>
    </location>
</feature>
<dbReference type="InterPro" id="IPR033133">
    <property type="entry name" value="PUM-HD"/>
</dbReference>
<evidence type="ECO:0000313" key="7">
    <source>
        <dbReference type="WBParaSite" id="TREG1_74410.2"/>
    </source>
</evidence>
<feature type="region of interest" description="Disordered" evidence="3">
    <location>
        <begin position="71"/>
        <end position="102"/>
    </location>
</feature>
<feature type="compositionally biased region" description="Acidic residues" evidence="3">
    <location>
        <begin position="1276"/>
        <end position="1298"/>
    </location>
</feature>
<feature type="region of interest" description="Disordered" evidence="3">
    <location>
        <begin position="1635"/>
        <end position="1679"/>
    </location>
</feature>
<dbReference type="PANTHER" id="PTHR12537:SF12">
    <property type="entry name" value="MATERNAL PROTEIN PUMILIO"/>
    <property type="match status" value="1"/>
</dbReference>
<dbReference type="Proteomes" id="UP000050795">
    <property type="component" value="Unassembled WGS sequence"/>
</dbReference>
<accession>A0AA85K6Y4</accession>
<feature type="compositionally biased region" description="Low complexity" evidence="3">
    <location>
        <begin position="1636"/>
        <end position="1652"/>
    </location>
</feature>
<dbReference type="CDD" id="cd07920">
    <property type="entry name" value="Pumilio"/>
    <property type="match status" value="1"/>
</dbReference>
<feature type="region of interest" description="Disordered" evidence="3">
    <location>
        <begin position="411"/>
        <end position="433"/>
    </location>
</feature>
<dbReference type="SMART" id="SM00025">
    <property type="entry name" value="Pumilio"/>
    <property type="match status" value="8"/>
</dbReference>
<dbReference type="WBParaSite" id="TREG1_74410.1">
    <property type="protein sequence ID" value="TREG1_74410.1"/>
    <property type="gene ID" value="TREG1_74410"/>
</dbReference>
<feature type="repeat" description="Pumilio" evidence="2">
    <location>
        <begin position="1211"/>
        <end position="1246"/>
    </location>
</feature>
<feature type="compositionally biased region" description="Polar residues" evidence="3">
    <location>
        <begin position="467"/>
        <end position="485"/>
    </location>
</feature>
<evidence type="ECO:0000259" key="4">
    <source>
        <dbReference type="PROSITE" id="PS50303"/>
    </source>
</evidence>
<dbReference type="WBParaSite" id="TREG1_74410.2">
    <property type="protein sequence ID" value="TREG1_74410.2"/>
    <property type="gene ID" value="TREG1_74410"/>
</dbReference>
<evidence type="ECO:0000313" key="6">
    <source>
        <dbReference type="WBParaSite" id="TREG1_74410.1"/>
    </source>
</evidence>
<feature type="compositionally biased region" description="Polar residues" evidence="3">
    <location>
        <begin position="1537"/>
        <end position="1554"/>
    </location>
</feature>
<feature type="region of interest" description="Disordered" evidence="3">
    <location>
        <begin position="1439"/>
        <end position="1580"/>
    </location>
</feature>
<reference evidence="5" key="1">
    <citation type="submission" date="2022-06" db="EMBL/GenBank/DDBJ databases">
        <authorList>
            <person name="Berger JAMES D."/>
            <person name="Berger JAMES D."/>
        </authorList>
    </citation>
    <scope>NUCLEOTIDE SEQUENCE [LARGE SCALE GENOMIC DNA]</scope>
</reference>
<feature type="compositionally biased region" description="Pro residues" evidence="3">
    <location>
        <begin position="811"/>
        <end position="820"/>
    </location>
</feature>
<protein>
    <recommendedName>
        <fullName evidence="4">PUM-HD domain-containing protein</fullName>
    </recommendedName>
</protein>
<feature type="region of interest" description="Disordered" evidence="3">
    <location>
        <begin position="1383"/>
        <end position="1424"/>
    </location>
</feature>
<feature type="domain" description="PUM-HD" evidence="4">
    <location>
        <begin position="975"/>
        <end position="1364"/>
    </location>
</feature>
<dbReference type="Pfam" id="PF00806">
    <property type="entry name" value="PUF"/>
    <property type="match status" value="8"/>
</dbReference>
<evidence type="ECO:0000256" key="3">
    <source>
        <dbReference type="SAM" id="MobiDB-lite"/>
    </source>
</evidence>
<organism evidence="5 7">
    <name type="scientific">Trichobilharzia regenti</name>
    <name type="common">Nasal bird schistosome</name>
    <dbReference type="NCBI Taxonomy" id="157069"/>
    <lineage>
        <taxon>Eukaryota</taxon>
        <taxon>Metazoa</taxon>
        <taxon>Spiralia</taxon>
        <taxon>Lophotrochozoa</taxon>
        <taxon>Platyhelminthes</taxon>
        <taxon>Trematoda</taxon>
        <taxon>Digenea</taxon>
        <taxon>Strigeidida</taxon>
        <taxon>Schistosomatoidea</taxon>
        <taxon>Schistosomatidae</taxon>
        <taxon>Trichobilharzia</taxon>
    </lineage>
</organism>
<name>A0AA85K6Y4_TRIRE</name>
<feature type="compositionally biased region" description="Polar residues" evidence="3">
    <location>
        <begin position="855"/>
        <end position="875"/>
    </location>
</feature>
<feature type="compositionally biased region" description="Gly residues" evidence="3">
    <location>
        <begin position="1404"/>
        <end position="1415"/>
    </location>
</feature>
<evidence type="ECO:0000256" key="2">
    <source>
        <dbReference type="PROSITE-ProRule" id="PRU00317"/>
    </source>
</evidence>
<dbReference type="GO" id="GO:0005634">
    <property type="term" value="C:nucleus"/>
    <property type="evidence" value="ECO:0007669"/>
    <property type="project" value="TreeGrafter"/>
</dbReference>
<feature type="repeat" description="Pumilio" evidence="2">
    <location>
        <begin position="1139"/>
        <end position="1174"/>
    </location>
</feature>
<feature type="repeat" description="Pumilio" evidence="2">
    <location>
        <begin position="1067"/>
        <end position="1102"/>
    </location>
</feature>
<feature type="region of interest" description="Disordered" evidence="3">
    <location>
        <begin position="743"/>
        <end position="891"/>
    </location>
</feature>
<keyword evidence="5" id="KW-1185">Reference proteome</keyword>
<feature type="compositionally biased region" description="Polar residues" evidence="3">
    <location>
        <begin position="1495"/>
        <end position="1527"/>
    </location>
</feature>
<feature type="compositionally biased region" description="Polar residues" evidence="3">
    <location>
        <begin position="87"/>
        <end position="96"/>
    </location>
</feature>
<feature type="repeat" description="Pumilio" evidence="2">
    <location>
        <begin position="1103"/>
        <end position="1138"/>
    </location>
</feature>
<feature type="repeat" description="Pumilio" evidence="2">
    <location>
        <begin position="1031"/>
        <end position="1066"/>
    </location>
</feature>
<feature type="compositionally biased region" description="Polar residues" evidence="3">
    <location>
        <begin position="771"/>
        <end position="783"/>
    </location>
</feature>
<sequence length="1679" mass="181621">MDVQTGHCEWIAPSNTNTSTEELISSIAGLSFEETRLLWGNSGYTTVSTQDVLSNRPLPFSATPWDMSSNATSHSIPMGRGRRDKPVTSTDSNVNEGSILMSPGSKDMVTLGMQMADHVLSNSPGSGAQFLRDLSENLSSAFPHRPTSNSLNGSQSVTLNSFQFDSSGRPIFPSESDQNQSISAANGLISNCFSPAQYYLRPPSAATQPLQPQVPYSIIPNRSSEYIHGNNFTSDATGCEPCNPVQPESLLPYFINVPTNSDPSASNMPADSSFNIFTGSHLHRDQRSANQSDSTAQLVSVIPQPDQFSGLQSMKYNSTATNGENKSQPFTAFPGVAFSGVNQMNTCLDFNNSDFSNNTSFISQASLPCSEGYLPTVIRSNGPSSQDVNNFGGCTTYPSVNPDFYMNGSSYNNNNLGGNRTAEHAPSDQSTNGLVANSPFGPVPYGSQKFQQNMYPRGLSPAPGDQPSMQPTNGPNGNSCSMHPTDTINNQGHMVNTYVGPQFFGASISGQPQSANSFQTLPASGLYQSLMQPKDSPVHIQNQSIQSTVSDPQQQSAALFAHTFQLLAAAAASRNMGSGAQDLHMPPGIGPSNNGSILNPTEFEYMRPPGVPVEVPFTGPLHPDHLQAYANNSCIPVNATGMEGSAPRHPPISHNMLDFKSMCSSMPALCSQVSSSVVPSIHSQNAYPPTDMITQDFQHGGLGYTGLSSLNPMTDRMFQSSSSFPRPLPPMSSSRIPYIPVNTTDSQSPPQTPTAMGAPRISVPSVLSRPQIPTSNMYGSRSTAPPPFSSIHAPRFPPRGPTSFPQLNLPFMPPPIPPYPHARHLQQPPPVLPPPGFLPAARPPRPGTSTSSSGLHTNNTASSGNRSGHTNTSSRFPKDQHHSTSSQPNAPVPMMTLAFAASQQQGSGVTPGFGIRHPPSNHNSHFQPPYFNFPTDSSATANFQQNPSYLNPSNPPPLPINSMLPTGATNGATPERSRLLEEFRNSRLPCLTLRDLMNHIVEFAQDQYGSRFIQQKLEQASAVDKTSVFREILPHAYSLMVDVFGNYVIQKFFELGTPEQKQILGQRIRGQVLSLSLQMYGCRVIQKAVESVPLDMQISIIKELDGCVIKCVKDQNGNHVVQKCVENVPPEHLQFIVDAFKDHVYSISTHSYGCRVIQRILEHCTPEQTTPILSELHQHTEALVKDQYGNYVIQHVLEHGKTEDKSKIVEHIKGRVAELSVHKFASNVVEKAVANASRVERQSLINEVLEETTIPTDNTTVQNGRVRSSEFRVDNNNDDDGGENGDDDDSASDEDESVDEPRTRSSVLVMMMKDQFANYVIQKMLDVAEQPIRKELMTQIRPHLNTLRKYTYGKHIINKMEKYYMKTNQLHLAVGLNSPSPPLGGVPAASSSDVPQSTSNSTGRSGGNTHGGGGSSSAASMLPPLLTPTDMAVRASKPISMSRSTHSHHYHTSHYNNQSGLSSFSRNGLPSSSSHRIKQKDSNNNNNSNSAASSRKTSNDGAQLNSSMQTSDSTKNSSKVVSKASENTNDELGVDSENANNNDSNKGGVSLNNSKDNHEKHNSDMKSFDLNQTSSSSTVADDCYSQKWENTNDAAEHSVVSNHDTSDQLLHESASEQLSSISSNEVHVSALKKLNTTTTSSVTSSSTPTTSSLKSGEGNSVKSRPPTNELMTNGNGNHH</sequence>
<proteinExistence type="predicted"/>
<feature type="compositionally biased region" description="Polar residues" evidence="3">
    <location>
        <begin position="1255"/>
        <end position="1266"/>
    </location>
</feature>
<feature type="compositionally biased region" description="Low complexity" evidence="3">
    <location>
        <begin position="1482"/>
        <end position="1494"/>
    </location>
</feature>
<feature type="compositionally biased region" description="Polar residues" evidence="3">
    <location>
        <begin position="1653"/>
        <end position="1679"/>
    </location>
</feature>
<evidence type="ECO:0000256" key="1">
    <source>
        <dbReference type="ARBA" id="ARBA00022737"/>
    </source>
</evidence>
<dbReference type="GO" id="GO:0010608">
    <property type="term" value="P:post-transcriptional regulation of gene expression"/>
    <property type="evidence" value="ECO:0007669"/>
    <property type="project" value="TreeGrafter"/>
</dbReference>
<dbReference type="Gene3D" id="1.25.10.10">
    <property type="entry name" value="Leucine-rich Repeat Variant"/>
    <property type="match status" value="1"/>
</dbReference>
<feature type="repeat" description="Pumilio" evidence="2">
    <location>
        <begin position="1302"/>
        <end position="1338"/>
    </location>
</feature>
<keyword evidence="1" id="KW-0677">Repeat</keyword>
<reference evidence="6 7" key="2">
    <citation type="submission" date="2023-11" db="UniProtKB">
        <authorList>
            <consortium name="WormBaseParasite"/>
        </authorList>
    </citation>
    <scope>IDENTIFICATION</scope>
</reference>
<dbReference type="PROSITE" id="PS50302">
    <property type="entry name" value="PUM"/>
    <property type="match status" value="8"/>
</dbReference>
<feature type="compositionally biased region" description="Pro residues" evidence="3">
    <location>
        <begin position="827"/>
        <end position="846"/>
    </location>
</feature>
<feature type="compositionally biased region" description="Polar residues" evidence="3">
    <location>
        <begin position="1569"/>
        <end position="1579"/>
    </location>
</feature>
<dbReference type="GO" id="GO:0003730">
    <property type="term" value="F:mRNA 3'-UTR binding"/>
    <property type="evidence" value="ECO:0007669"/>
    <property type="project" value="TreeGrafter"/>
</dbReference>
<dbReference type="SUPFAM" id="SSF48371">
    <property type="entry name" value="ARM repeat"/>
    <property type="match status" value="1"/>
</dbReference>
<evidence type="ECO:0000313" key="5">
    <source>
        <dbReference type="Proteomes" id="UP000050795"/>
    </source>
</evidence>
<dbReference type="InterPro" id="IPR016024">
    <property type="entry name" value="ARM-type_fold"/>
</dbReference>
<feature type="repeat" description="Pumilio" evidence="2">
    <location>
        <begin position="995"/>
        <end position="1030"/>
    </location>
</feature>
<feature type="region of interest" description="Disordered" evidence="3">
    <location>
        <begin position="452"/>
        <end position="485"/>
    </location>
</feature>